<dbReference type="GO" id="GO:0000977">
    <property type="term" value="F:RNA polymerase II transcription regulatory region sequence-specific DNA binding"/>
    <property type="evidence" value="ECO:0007669"/>
    <property type="project" value="TreeGrafter"/>
</dbReference>
<dbReference type="OMA" id="MMSEGMA"/>
<dbReference type="SUPFAM" id="SSF47459">
    <property type="entry name" value="HLH, helix-loop-helix DNA-binding domain"/>
    <property type="match status" value="1"/>
</dbReference>
<dbReference type="InterPro" id="IPR015660">
    <property type="entry name" value="MASH1/Ascl1a-like"/>
</dbReference>
<dbReference type="STRING" id="79200.A0A164WPF6"/>
<dbReference type="PANTHER" id="PTHR13935">
    <property type="entry name" value="ACHAETE-SCUTE TRANSCRIPTION FACTOR-RELATED"/>
    <property type="match status" value="1"/>
</dbReference>
<name>A0A164WPF6_DAUCS</name>
<keyword evidence="5" id="KW-0539">Nucleus</keyword>
<comment type="subcellular location">
    <subcellularLocation>
        <location evidence="1">Nucleus</location>
    </subcellularLocation>
</comment>
<dbReference type="EMBL" id="LNRQ01000006">
    <property type="protein sequence ID" value="KZM92066.1"/>
    <property type="molecule type" value="Genomic_DNA"/>
</dbReference>
<evidence type="ECO:0000256" key="1">
    <source>
        <dbReference type="ARBA" id="ARBA00004123"/>
    </source>
</evidence>
<evidence type="ECO:0000256" key="5">
    <source>
        <dbReference type="ARBA" id="ARBA00023242"/>
    </source>
</evidence>
<protein>
    <recommendedName>
        <fullName evidence="6">BHLH domain-containing protein</fullName>
    </recommendedName>
</protein>
<dbReference type="FunFam" id="4.10.280.10:FF:000074">
    <property type="entry name" value="Transcription factor ORG2"/>
    <property type="match status" value="1"/>
</dbReference>
<dbReference type="AlphaFoldDB" id="A0A164WPF6"/>
<dbReference type="InterPro" id="IPR011598">
    <property type="entry name" value="bHLH_dom"/>
</dbReference>
<dbReference type="GO" id="GO:0000981">
    <property type="term" value="F:DNA-binding transcription factor activity, RNA polymerase II-specific"/>
    <property type="evidence" value="ECO:0007669"/>
    <property type="project" value="TreeGrafter"/>
</dbReference>
<organism evidence="7">
    <name type="scientific">Daucus carota subsp. sativus</name>
    <name type="common">Carrot</name>
    <dbReference type="NCBI Taxonomy" id="79200"/>
    <lineage>
        <taxon>Eukaryota</taxon>
        <taxon>Viridiplantae</taxon>
        <taxon>Streptophyta</taxon>
        <taxon>Embryophyta</taxon>
        <taxon>Tracheophyta</taxon>
        <taxon>Spermatophyta</taxon>
        <taxon>Magnoliopsida</taxon>
        <taxon>eudicotyledons</taxon>
        <taxon>Gunneridae</taxon>
        <taxon>Pentapetalae</taxon>
        <taxon>asterids</taxon>
        <taxon>campanulids</taxon>
        <taxon>Apiales</taxon>
        <taxon>Apiaceae</taxon>
        <taxon>Apioideae</taxon>
        <taxon>Scandiceae</taxon>
        <taxon>Daucinae</taxon>
        <taxon>Daucus</taxon>
        <taxon>Daucus sect. Daucus</taxon>
    </lineage>
</organism>
<dbReference type="PROSITE" id="PS50888">
    <property type="entry name" value="BHLH"/>
    <property type="match status" value="1"/>
</dbReference>
<proteinExistence type="predicted"/>
<keyword evidence="2" id="KW-0805">Transcription regulation</keyword>
<keyword evidence="3" id="KW-0238">DNA-binding</keyword>
<keyword evidence="4" id="KW-0804">Transcription</keyword>
<reference evidence="7" key="1">
    <citation type="journal article" date="2016" name="Nat. Genet.">
        <title>A high-quality carrot genome assembly provides new insights into carotenoid accumulation and asterid genome evolution.</title>
        <authorList>
            <person name="Iorizzo M."/>
            <person name="Ellison S."/>
            <person name="Senalik D."/>
            <person name="Zeng P."/>
            <person name="Satapoomin P."/>
            <person name="Huang J."/>
            <person name="Bowman M."/>
            <person name="Iovene M."/>
            <person name="Sanseverino W."/>
            <person name="Cavagnaro P."/>
            <person name="Yildiz M."/>
            <person name="Macko-Podgorni A."/>
            <person name="Moranska E."/>
            <person name="Grzebelus E."/>
            <person name="Grzebelus D."/>
            <person name="Ashrafi H."/>
            <person name="Zheng Z."/>
            <person name="Cheng S."/>
            <person name="Spooner D."/>
            <person name="Van Deynze A."/>
            <person name="Simon P."/>
        </authorList>
    </citation>
    <scope>NUCLEOTIDE SEQUENCE [LARGE SCALE GENOMIC DNA]</scope>
    <source>
        <tissue evidence="7">Leaf</tissue>
    </source>
</reference>
<dbReference type="PANTHER" id="PTHR13935:SF41">
    <property type="entry name" value="TRANSCRIPTION FACTOR ORG2-RELATED"/>
    <property type="match status" value="1"/>
</dbReference>
<dbReference type="GO" id="GO:0010106">
    <property type="term" value="P:cellular response to iron ion starvation"/>
    <property type="evidence" value="ECO:0007669"/>
    <property type="project" value="UniProtKB-ARBA"/>
</dbReference>
<evidence type="ECO:0000256" key="4">
    <source>
        <dbReference type="ARBA" id="ARBA00023163"/>
    </source>
</evidence>
<accession>A0A164WPF6</accession>
<sequence>MLSLSPPLFQTFAWPIEDPMMNQEYNFYAHTDNIPNSILHLPSTLDAQPQVGLGDSSAFEPTAVVKKINHNANERDRRKKMNSLYSSLRSLLPAFHQTKKLSIPNTVSRVLKYIPELQNEIERLVRKKEALSVKISKQGELFQYENQRNNSIRGSLATVSASLIGDKQVTIQLSTFKANMRLQSEALEVVEKDGFELVNASFNSFGERAFYNLHLQVTFRNTLICVGSVYNCHCNKIATDFITDSIY</sequence>
<dbReference type="GO" id="GO:0090575">
    <property type="term" value="C:RNA polymerase II transcription regulator complex"/>
    <property type="evidence" value="ECO:0007669"/>
    <property type="project" value="TreeGrafter"/>
</dbReference>
<feature type="domain" description="BHLH" evidence="6">
    <location>
        <begin position="65"/>
        <end position="117"/>
    </location>
</feature>
<evidence type="ECO:0000313" key="7">
    <source>
        <dbReference type="EMBL" id="KZM92066.1"/>
    </source>
</evidence>
<dbReference type="InterPro" id="IPR036638">
    <property type="entry name" value="HLH_DNA-bd_sf"/>
</dbReference>
<dbReference type="SMART" id="SM00353">
    <property type="entry name" value="HLH"/>
    <property type="match status" value="1"/>
</dbReference>
<dbReference type="GO" id="GO:0046983">
    <property type="term" value="F:protein dimerization activity"/>
    <property type="evidence" value="ECO:0007669"/>
    <property type="project" value="InterPro"/>
</dbReference>
<dbReference type="Pfam" id="PF00010">
    <property type="entry name" value="HLH"/>
    <property type="match status" value="1"/>
</dbReference>
<comment type="caution">
    <text evidence="7">The sequence shown here is derived from an EMBL/GenBank/DDBJ whole genome shotgun (WGS) entry which is preliminary data.</text>
</comment>
<dbReference type="Gramene" id="KZM92066">
    <property type="protein sequence ID" value="KZM92066"/>
    <property type="gene ID" value="DCAR_020569"/>
</dbReference>
<evidence type="ECO:0000256" key="2">
    <source>
        <dbReference type="ARBA" id="ARBA00023015"/>
    </source>
</evidence>
<dbReference type="Gene3D" id="4.10.280.10">
    <property type="entry name" value="Helix-loop-helix DNA-binding domain"/>
    <property type="match status" value="1"/>
</dbReference>
<evidence type="ECO:0000259" key="6">
    <source>
        <dbReference type="PROSITE" id="PS50888"/>
    </source>
</evidence>
<gene>
    <name evidence="7" type="ORF">DCAR_020569</name>
</gene>
<evidence type="ECO:0000256" key="3">
    <source>
        <dbReference type="ARBA" id="ARBA00023125"/>
    </source>
</evidence>